<proteinExistence type="predicted"/>
<name>A0A8S5PB41_9CAUD</name>
<sequence length="59" mass="6836">MSKILAKLVTLAYCCVIIHLQYTNTDYNSRSYTTYNDHIRTITNSQVLSLTIFKLFSTI</sequence>
<evidence type="ECO:0000313" key="1">
    <source>
        <dbReference type="EMBL" id="DAE04286.1"/>
    </source>
</evidence>
<organism evidence="1">
    <name type="scientific">Myoviridae sp. ctFPV8</name>
    <dbReference type="NCBI Taxonomy" id="2825068"/>
    <lineage>
        <taxon>Viruses</taxon>
        <taxon>Duplodnaviria</taxon>
        <taxon>Heunggongvirae</taxon>
        <taxon>Uroviricota</taxon>
        <taxon>Caudoviricetes</taxon>
    </lineage>
</organism>
<reference evidence="1" key="1">
    <citation type="journal article" date="2021" name="Proc. Natl. Acad. Sci. U.S.A.">
        <title>A Catalog of Tens of Thousands of Viruses from Human Metagenomes Reveals Hidden Associations with Chronic Diseases.</title>
        <authorList>
            <person name="Tisza M.J."/>
            <person name="Buck C.B."/>
        </authorList>
    </citation>
    <scope>NUCLEOTIDE SEQUENCE</scope>
    <source>
        <strain evidence="1">CtFPV8</strain>
    </source>
</reference>
<accession>A0A8S5PB41</accession>
<dbReference type="EMBL" id="BK015385">
    <property type="protein sequence ID" value="DAE04286.1"/>
    <property type="molecule type" value="Genomic_DNA"/>
</dbReference>
<protein>
    <submittedName>
        <fullName evidence="1">Uncharacterized protein</fullName>
    </submittedName>
</protein>